<dbReference type="GO" id="GO:0004674">
    <property type="term" value="F:protein serine/threonine kinase activity"/>
    <property type="evidence" value="ECO:0007669"/>
    <property type="project" value="UniProtKB-KW"/>
</dbReference>
<keyword evidence="1" id="KW-0808">Transferase</keyword>
<keyword evidence="2 4" id="KW-0547">Nucleotide-binding</keyword>
<organism evidence="9 10">
    <name type="scientific">Vigna mungo</name>
    <name type="common">Black gram</name>
    <name type="synonym">Phaseolus mungo</name>
    <dbReference type="NCBI Taxonomy" id="3915"/>
    <lineage>
        <taxon>Eukaryota</taxon>
        <taxon>Viridiplantae</taxon>
        <taxon>Streptophyta</taxon>
        <taxon>Embryophyta</taxon>
        <taxon>Tracheophyta</taxon>
        <taxon>Spermatophyta</taxon>
        <taxon>Magnoliopsida</taxon>
        <taxon>eudicotyledons</taxon>
        <taxon>Gunneridae</taxon>
        <taxon>Pentapetalae</taxon>
        <taxon>rosids</taxon>
        <taxon>fabids</taxon>
        <taxon>Fabales</taxon>
        <taxon>Fabaceae</taxon>
        <taxon>Papilionoideae</taxon>
        <taxon>50 kb inversion clade</taxon>
        <taxon>NPAAA clade</taxon>
        <taxon>indigoferoid/millettioid clade</taxon>
        <taxon>Phaseoleae</taxon>
        <taxon>Vigna</taxon>
    </lineage>
</organism>
<evidence type="ECO:0000313" key="10">
    <source>
        <dbReference type="Proteomes" id="UP001374535"/>
    </source>
</evidence>
<dbReference type="Pfam" id="PF23180">
    <property type="entry name" value="ALE2_N"/>
    <property type="match status" value="1"/>
</dbReference>
<feature type="domain" description="Protein kinase" evidence="8">
    <location>
        <begin position="477"/>
        <end position="804"/>
    </location>
</feature>
<name>A0AAQ3MEF0_VIGMU</name>
<evidence type="ECO:0000256" key="1">
    <source>
        <dbReference type="ARBA" id="ARBA00022527"/>
    </source>
</evidence>
<dbReference type="GO" id="GO:0005524">
    <property type="term" value="F:ATP binding"/>
    <property type="evidence" value="ECO:0007669"/>
    <property type="project" value="UniProtKB-UniRule"/>
</dbReference>
<keyword evidence="1" id="KW-0723">Serine/threonine-protein kinase</keyword>
<evidence type="ECO:0000256" key="5">
    <source>
        <dbReference type="SAM" id="MobiDB-lite"/>
    </source>
</evidence>
<keyword evidence="6" id="KW-0472">Membrane</keyword>
<dbReference type="InterPro" id="IPR011009">
    <property type="entry name" value="Kinase-like_dom_sf"/>
</dbReference>
<dbReference type="PANTHER" id="PTHR47989:SF40">
    <property type="entry name" value="RECEPTOR-LIKE SERINE_THREONINE-PROTEIN KINASE ALE2"/>
    <property type="match status" value="1"/>
</dbReference>
<feature type="region of interest" description="Disordered" evidence="5">
    <location>
        <begin position="761"/>
        <end position="784"/>
    </location>
</feature>
<dbReference type="AlphaFoldDB" id="A0AAQ3MEF0"/>
<accession>A0AAQ3MEF0</accession>
<dbReference type="InterPro" id="IPR001245">
    <property type="entry name" value="Ser-Thr/Tyr_kinase_cat_dom"/>
</dbReference>
<evidence type="ECO:0000256" key="4">
    <source>
        <dbReference type="PROSITE-ProRule" id="PRU10141"/>
    </source>
</evidence>
<gene>
    <name evidence="9" type="ORF">V8G54_035103</name>
</gene>
<dbReference type="Gene3D" id="3.30.200.20">
    <property type="entry name" value="Phosphorylase Kinase, domain 1"/>
    <property type="match status" value="1"/>
</dbReference>
<keyword evidence="6" id="KW-1133">Transmembrane helix</keyword>
<evidence type="ECO:0000256" key="7">
    <source>
        <dbReference type="SAM" id="SignalP"/>
    </source>
</evidence>
<dbReference type="FunFam" id="3.30.200.20:FF:000146">
    <property type="entry name" value="receptor-like serine/threonine-protein kinase ALE2"/>
    <property type="match status" value="1"/>
</dbReference>
<dbReference type="SUPFAM" id="SSF56112">
    <property type="entry name" value="Protein kinase-like (PK-like)"/>
    <property type="match status" value="1"/>
</dbReference>
<reference evidence="9 10" key="1">
    <citation type="journal article" date="2023" name="Life. Sci Alliance">
        <title>Evolutionary insights into 3D genome organization and epigenetic landscape of Vigna mungo.</title>
        <authorList>
            <person name="Junaid A."/>
            <person name="Singh B."/>
            <person name="Bhatia S."/>
        </authorList>
    </citation>
    <scope>NUCLEOTIDE SEQUENCE [LARGE SCALE GENOMIC DNA]</scope>
    <source>
        <strain evidence="9">Urdbean</strain>
    </source>
</reference>
<evidence type="ECO:0000256" key="2">
    <source>
        <dbReference type="ARBA" id="ARBA00022741"/>
    </source>
</evidence>
<dbReference type="PANTHER" id="PTHR47989">
    <property type="entry name" value="OS01G0750732 PROTEIN"/>
    <property type="match status" value="1"/>
</dbReference>
<feature type="transmembrane region" description="Helical" evidence="6">
    <location>
        <begin position="387"/>
        <end position="409"/>
    </location>
</feature>
<feature type="signal peptide" evidence="7">
    <location>
        <begin position="1"/>
        <end position="18"/>
    </location>
</feature>
<dbReference type="InterPro" id="IPR000719">
    <property type="entry name" value="Prot_kinase_dom"/>
</dbReference>
<dbReference type="Gene3D" id="1.10.510.10">
    <property type="entry name" value="Transferase(Phosphotransferase) domain 1"/>
    <property type="match status" value="1"/>
</dbReference>
<dbReference type="EMBL" id="CP144690">
    <property type="protein sequence ID" value="WVY89589.1"/>
    <property type="molecule type" value="Genomic_DNA"/>
</dbReference>
<evidence type="ECO:0000259" key="8">
    <source>
        <dbReference type="PROSITE" id="PS50011"/>
    </source>
</evidence>
<dbReference type="Proteomes" id="UP001374535">
    <property type="component" value="Chromosome 11"/>
</dbReference>
<sequence length="804" mass="89436">PFFLNNILLLLHLVRTSGVLSVPVVLSFPAFLVLEASHSSIHRHLLRSSLSSRFSNSRADASFGVSRHALQCRCCVHCNCCIKHDDSFLLFTLLNQFACCYYFALMNDYQRFHEPLSFCRVKFLGESSYQITLEFMERILNGNESLLPTRQRWLLEKELNSVSMNVPFASSERAKTLLLKPFRQSLSQGPIVTPRPKLPHYDHHHHSGKSYPVVPSPYKDPACSQICTDPFTATPFGSPCGCIFPMKVRLVLGVAPLVVFPVITELEIEVASGTYLKQSQVRIIGVSADNQNQWRTIVDIDLVPLGEKFDNTTALLLYERFWNKKVHLNRSLFGDYATLYVAYPGISSSVPPGYLIGSSPQPSDTVGFLPKTASFMNEHEKLTLKTILIISLCSAVPFLVLVGAFFILLKWWKVRSSSRAIGPSLTSYLNKRYGLESMLSGRIMSSRSMSLVSAIAASILSVKTFSFSELEKATDKFNSQRVLGEGGFGRVYSGTLDDGNEVAVKLLTGNGQNRDREFIAEVEMLSRLHHRNLVKLFGICIEGRRRCLVYELVCNGSVESHLHVPLRGLGLNLTAIACGGGSVCMYVAPEYAMTGHLLVKSDVYSYGVVLLELITGRKPVDMSQPQGEENLVTWARPLLRYREGLEKLVDPFLAGKYDFDEMAKMAAIASMCVHPEVTQRPFMGEVVQALKLIYNDTNESEKDSLCHESDFGGDLVFSDSSWLDGEGVTPRLTYGPESSLITMDYSSGLLEMEKGTSSLNADETSLPIRHGNRSGPLKTARGKPSFTKLTRSRSDHVVSFQACL</sequence>
<dbReference type="InterPro" id="IPR057597">
    <property type="entry name" value="ALE2_N"/>
</dbReference>
<evidence type="ECO:0000256" key="6">
    <source>
        <dbReference type="SAM" id="Phobius"/>
    </source>
</evidence>
<dbReference type="Pfam" id="PF07714">
    <property type="entry name" value="PK_Tyr_Ser-Thr"/>
    <property type="match status" value="2"/>
</dbReference>
<protein>
    <recommendedName>
        <fullName evidence="8">Protein kinase domain-containing protein</fullName>
    </recommendedName>
</protein>
<keyword evidence="3 4" id="KW-0067">ATP-binding</keyword>
<feature type="chain" id="PRO_5042866734" description="Protein kinase domain-containing protein" evidence="7">
    <location>
        <begin position="19"/>
        <end position="804"/>
    </location>
</feature>
<dbReference type="PROSITE" id="PS50011">
    <property type="entry name" value="PROTEIN_KINASE_DOM"/>
    <property type="match status" value="1"/>
</dbReference>
<dbReference type="InterPro" id="IPR017441">
    <property type="entry name" value="Protein_kinase_ATP_BS"/>
</dbReference>
<keyword evidence="1" id="KW-0418">Kinase</keyword>
<proteinExistence type="predicted"/>
<feature type="binding site" evidence="4">
    <location>
        <position position="505"/>
    </location>
    <ligand>
        <name>ATP</name>
        <dbReference type="ChEBI" id="CHEBI:30616"/>
    </ligand>
</feature>
<evidence type="ECO:0000256" key="3">
    <source>
        <dbReference type="ARBA" id="ARBA00022840"/>
    </source>
</evidence>
<keyword evidence="7" id="KW-0732">Signal</keyword>
<keyword evidence="6" id="KW-0812">Transmembrane</keyword>
<evidence type="ECO:0000313" key="9">
    <source>
        <dbReference type="EMBL" id="WVY89589.1"/>
    </source>
</evidence>
<feature type="non-terminal residue" evidence="9">
    <location>
        <position position="1"/>
    </location>
</feature>
<keyword evidence="10" id="KW-1185">Reference proteome</keyword>
<dbReference type="PROSITE" id="PS00107">
    <property type="entry name" value="PROTEIN_KINASE_ATP"/>
    <property type="match status" value="1"/>
</dbReference>